<protein>
    <submittedName>
        <fullName evidence="9">Iron ABC transporter permease</fullName>
    </submittedName>
</protein>
<feature type="transmembrane region" description="Helical" evidence="8">
    <location>
        <begin position="311"/>
        <end position="331"/>
    </location>
</feature>
<evidence type="ECO:0000256" key="7">
    <source>
        <dbReference type="ARBA" id="ARBA00023136"/>
    </source>
</evidence>
<dbReference type="PANTHER" id="PTHR30472:SF65">
    <property type="entry name" value="SIDEROPHORE TRANSPORT SYSTEM PERMEASE PROTEIN YFIZ-RELATED"/>
    <property type="match status" value="1"/>
</dbReference>
<feature type="transmembrane region" description="Helical" evidence="8">
    <location>
        <begin position="120"/>
        <end position="139"/>
    </location>
</feature>
<comment type="similarity">
    <text evidence="2">Belongs to the binding-protein-dependent transport system permease family. FecCD subfamily.</text>
</comment>
<evidence type="ECO:0000256" key="5">
    <source>
        <dbReference type="ARBA" id="ARBA00022692"/>
    </source>
</evidence>
<dbReference type="SUPFAM" id="SSF81345">
    <property type="entry name" value="ABC transporter involved in vitamin B12 uptake, BtuC"/>
    <property type="match status" value="1"/>
</dbReference>
<evidence type="ECO:0000256" key="2">
    <source>
        <dbReference type="ARBA" id="ARBA00007935"/>
    </source>
</evidence>
<evidence type="ECO:0000256" key="8">
    <source>
        <dbReference type="SAM" id="Phobius"/>
    </source>
</evidence>
<feature type="transmembrane region" description="Helical" evidence="8">
    <location>
        <begin position="12"/>
        <end position="32"/>
    </location>
</feature>
<evidence type="ECO:0000256" key="6">
    <source>
        <dbReference type="ARBA" id="ARBA00022989"/>
    </source>
</evidence>
<dbReference type="AlphaFoldDB" id="A0A4U1D2I5"/>
<feature type="transmembrane region" description="Helical" evidence="8">
    <location>
        <begin position="281"/>
        <end position="304"/>
    </location>
</feature>
<gene>
    <name evidence="9" type="ORF">FA727_18350</name>
</gene>
<keyword evidence="4" id="KW-1003">Cell membrane</keyword>
<feature type="transmembrane region" description="Helical" evidence="8">
    <location>
        <begin position="193"/>
        <end position="215"/>
    </location>
</feature>
<dbReference type="FunFam" id="1.10.3470.10:FF:000001">
    <property type="entry name" value="Vitamin B12 ABC transporter permease BtuC"/>
    <property type="match status" value="1"/>
</dbReference>
<reference evidence="9 10" key="1">
    <citation type="journal article" date="2011" name="J. Microbiol.">
        <title>Bacillus kyonggiensis sp. nov., isolated from soil of a lettuce field.</title>
        <authorList>
            <person name="Dong K."/>
            <person name="Lee S."/>
        </authorList>
    </citation>
    <scope>NUCLEOTIDE SEQUENCE [LARGE SCALE GENOMIC DNA]</scope>
    <source>
        <strain evidence="9 10">NB22</strain>
    </source>
</reference>
<feature type="transmembrane region" description="Helical" evidence="8">
    <location>
        <begin position="64"/>
        <end position="81"/>
    </location>
</feature>
<sequence length="334" mass="35044">MLLKNNSQRIIGLLFTVIFLLLLMCASIVYGYTDTTWRMAWEALQNNNGSNEHLVIETVRLPRALIAAAVGSSLAIAGALMQTLTKNPLASPGILGVNAGAGFAVVLGVTLFSISNLQAFTWIAFLGAAVAAIGVYVIGTIGREGLTPMKLTLAGAAMAAMFSSFTQGFLVINEAALEQVLFWLAGSVQGRKLEILTAVLPYLIIGWLGAILLAGKMNVLSMGEDVAKGLGVQTGLVKIVTAIVIILLAGGAVAIAGPIAFIGIVVPHITRALVGIDHRWVIPFSGLLGGILLLVADILARYVIMPQEVPVGVMTAIIGTPFFIFIARRGWGGK</sequence>
<organism evidence="9 10">
    <name type="scientific">Robertmurraya kyonggiensis</name>
    <dbReference type="NCBI Taxonomy" id="1037680"/>
    <lineage>
        <taxon>Bacteria</taxon>
        <taxon>Bacillati</taxon>
        <taxon>Bacillota</taxon>
        <taxon>Bacilli</taxon>
        <taxon>Bacillales</taxon>
        <taxon>Bacillaceae</taxon>
        <taxon>Robertmurraya</taxon>
    </lineage>
</organism>
<dbReference type="GO" id="GO:0022857">
    <property type="term" value="F:transmembrane transporter activity"/>
    <property type="evidence" value="ECO:0007669"/>
    <property type="project" value="InterPro"/>
</dbReference>
<keyword evidence="5 8" id="KW-0812">Transmembrane</keyword>
<dbReference type="OrthoDB" id="9811721at2"/>
<evidence type="ECO:0000256" key="4">
    <source>
        <dbReference type="ARBA" id="ARBA00022475"/>
    </source>
</evidence>
<evidence type="ECO:0000256" key="1">
    <source>
        <dbReference type="ARBA" id="ARBA00004651"/>
    </source>
</evidence>
<feature type="transmembrane region" description="Helical" evidence="8">
    <location>
        <begin position="151"/>
        <end position="173"/>
    </location>
</feature>
<dbReference type="Pfam" id="PF01032">
    <property type="entry name" value="FecCD"/>
    <property type="match status" value="1"/>
</dbReference>
<dbReference type="Gene3D" id="1.10.3470.10">
    <property type="entry name" value="ABC transporter involved in vitamin B12 uptake, BtuC"/>
    <property type="match status" value="1"/>
</dbReference>
<feature type="transmembrane region" description="Helical" evidence="8">
    <location>
        <begin position="93"/>
        <end position="114"/>
    </location>
</feature>
<comment type="caution">
    <text evidence="9">The sequence shown here is derived from an EMBL/GenBank/DDBJ whole genome shotgun (WGS) entry which is preliminary data.</text>
</comment>
<dbReference type="CDD" id="cd06550">
    <property type="entry name" value="TM_ABC_iron-siderophores_like"/>
    <property type="match status" value="1"/>
</dbReference>
<keyword evidence="7 8" id="KW-0472">Membrane</keyword>
<name>A0A4U1D2I5_9BACI</name>
<dbReference type="RefSeq" id="WP_136832993.1">
    <property type="nucleotide sequence ID" value="NZ_SWBM01000005.1"/>
</dbReference>
<dbReference type="GO" id="GO:0033214">
    <property type="term" value="P:siderophore-iron import into cell"/>
    <property type="evidence" value="ECO:0007669"/>
    <property type="project" value="TreeGrafter"/>
</dbReference>
<evidence type="ECO:0000313" key="9">
    <source>
        <dbReference type="EMBL" id="TKC15387.1"/>
    </source>
</evidence>
<feature type="transmembrane region" description="Helical" evidence="8">
    <location>
        <begin position="236"/>
        <end position="269"/>
    </location>
</feature>
<keyword evidence="10" id="KW-1185">Reference proteome</keyword>
<proteinExistence type="inferred from homology"/>
<accession>A0A4U1D2I5</accession>
<dbReference type="EMBL" id="SWBM01000005">
    <property type="protein sequence ID" value="TKC15387.1"/>
    <property type="molecule type" value="Genomic_DNA"/>
</dbReference>
<keyword evidence="3" id="KW-0813">Transport</keyword>
<dbReference type="PANTHER" id="PTHR30472">
    <property type="entry name" value="FERRIC ENTEROBACTIN TRANSPORT SYSTEM PERMEASE PROTEIN"/>
    <property type="match status" value="1"/>
</dbReference>
<dbReference type="Proteomes" id="UP000307756">
    <property type="component" value="Unassembled WGS sequence"/>
</dbReference>
<keyword evidence="6 8" id="KW-1133">Transmembrane helix</keyword>
<evidence type="ECO:0000256" key="3">
    <source>
        <dbReference type="ARBA" id="ARBA00022448"/>
    </source>
</evidence>
<comment type="subcellular location">
    <subcellularLocation>
        <location evidence="1">Cell membrane</location>
        <topology evidence="1">Multi-pass membrane protein</topology>
    </subcellularLocation>
</comment>
<evidence type="ECO:0000313" key="10">
    <source>
        <dbReference type="Proteomes" id="UP000307756"/>
    </source>
</evidence>
<dbReference type="InterPro" id="IPR037294">
    <property type="entry name" value="ABC_BtuC-like"/>
</dbReference>
<dbReference type="InterPro" id="IPR000522">
    <property type="entry name" value="ABC_transptr_permease_BtuC"/>
</dbReference>
<dbReference type="GO" id="GO:0005886">
    <property type="term" value="C:plasma membrane"/>
    <property type="evidence" value="ECO:0007669"/>
    <property type="project" value="UniProtKB-SubCell"/>
</dbReference>